<organism evidence="2 3">
    <name type="scientific">Rubus argutus</name>
    <name type="common">Southern blackberry</name>
    <dbReference type="NCBI Taxonomy" id="59490"/>
    <lineage>
        <taxon>Eukaryota</taxon>
        <taxon>Viridiplantae</taxon>
        <taxon>Streptophyta</taxon>
        <taxon>Embryophyta</taxon>
        <taxon>Tracheophyta</taxon>
        <taxon>Spermatophyta</taxon>
        <taxon>Magnoliopsida</taxon>
        <taxon>eudicotyledons</taxon>
        <taxon>Gunneridae</taxon>
        <taxon>Pentapetalae</taxon>
        <taxon>rosids</taxon>
        <taxon>fabids</taxon>
        <taxon>Rosales</taxon>
        <taxon>Rosaceae</taxon>
        <taxon>Rosoideae</taxon>
        <taxon>Rosoideae incertae sedis</taxon>
        <taxon>Rubus</taxon>
    </lineage>
</organism>
<feature type="compositionally biased region" description="Low complexity" evidence="1">
    <location>
        <begin position="11"/>
        <end position="22"/>
    </location>
</feature>
<reference evidence="2 3" key="1">
    <citation type="journal article" date="2023" name="G3 (Bethesda)">
        <title>A chromosome-length genome assembly and annotation of blackberry (Rubus argutus, cv. 'Hillquist').</title>
        <authorList>
            <person name="Bruna T."/>
            <person name="Aryal R."/>
            <person name="Dudchenko O."/>
            <person name="Sargent D.J."/>
            <person name="Mead D."/>
            <person name="Buti M."/>
            <person name="Cavallini A."/>
            <person name="Hytonen T."/>
            <person name="Andres J."/>
            <person name="Pham M."/>
            <person name="Weisz D."/>
            <person name="Mascagni F."/>
            <person name="Usai G."/>
            <person name="Natali L."/>
            <person name="Bassil N."/>
            <person name="Fernandez G.E."/>
            <person name="Lomsadze A."/>
            <person name="Armour M."/>
            <person name="Olukolu B."/>
            <person name="Poorten T."/>
            <person name="Britton C."/>
            <person name="Davik J."/>
            <person name="Ashrafi H."/>
            <person name="Aiden E.L."/>
            <person name="Borodovsky M."/>
            <person name="Worthington M."/>
        </authorList>
    </citation>
    <scope>NUCLEOTIDE SEQUENCE [LARGE SCALE GENOMIC DNA]</scope>
    <source>
        <strain evidence="2">PI 553951</strain>
    </source>
</reference>
<protein>
    <submittedName>
        <fullName evidence="2">Uncharacterized protein</fullName>
    </submittedName>
</protein>
<name>A0AAW1XUE2_RUBAR</name>
<gene>
    <name evidence="2" type="ORF">M0R45_016205</name>
</gene>
<dbReference type="EMBL" id="JBEDUW010000003">
    <property type="protein sequence ID" value="KAK9939510.1"/>
    <property type="molecule type" value="Genomic_DNA"/>
</dbReference>
<comment type="caution">
    <text evidence="2">The sequence shown here is derived from an EMBL/GenBank/DDBJ whole genome shotgun (WGS) entry which is preliminary data.</text>
</comment>
<feature type="region of interest" description="Disordered" evidence="1">
    <location>
        <begin position="1"/>
        <end position="23"/>
    </location>
</feature>
<proteinExistence type="predicted"/>
<evidence type="ECO:0000256" key="1">
    <source>
        <dbReference type="SAM" id="MobiDB-lite"/>
    </source>
</evidence>
<dbReference type="AlphaFoldDB" id="A0AAW1XUE2"/>
<sequence>MATSTTARYETSGFGFTSASSFDPKWLRPSNHIVQGGSELTIVFSMTLSNLADDENNVVAENQVDDDAVCWRIELTLTSIALE</sequence>
<keyword evidence="3" id="KW-1185">Reference proteome</keyword>
<accession>A0AAW1XUE2</accession>
<evidence type="ECO:0000313" key="3">
    <source>
        <dbReference type="Proteomes" id="UP001457282"/>
    </source>
</evidence>
<dbReference type="Proteomes" id="UP001457282">
    <property type="component" value="Unassembled WGS sequence"/>
</dbReference>
<evidence type="ECO:0000313" key="2">
    <source>
        <dbReference type="EMBL" id="KAK9939510.1"/>
    </source>
</evidence>